<protein>
    <recommendedName>
        <fullName evidence="4">VWFA domain-containing protein</fullName>
    </recommendedName>
</protein>
<dbReference type="Gene3D" id="3.40.50.410">
    <property type="entry name" value="von Willebrand factor, type A domain"/>
    <property type="match status" value="1"/>
</dbReference>
<evidence type="ECO:0000313" key="2">
    <source>
        <dbReference type="EMBL" id="TFK28923.1"/>
    </source>
</evidence>
<evidence type="ECO:0008006" key="4">
    <source>
        <dbReference type="Google" id="ProtNLM"/>
    </source>
</evidence>
<reference evidence="2 3" key="1">
    <citation type="journal article" date="2019" name="Nat. Ecol. Evol.">
        <title>Megaphylogeny resolves global patterns of mushroom evolution.</title>
        <authorList>
            <person name="Varga T."/>
            <person name="Krizsan K."/>
            <person name="Foldi C."/>
            <person name="Dima B."/>
            <person name="Sanchez-Garcia M."/>
            <person name="Sanchez-Ramirez S."/>
            <person name="Szollosi G.J."/>
            <person name="Szarkandi J.G."/>
            <person name="Papp V."/>
            <person name="Albert L."/>
            <person name="Andreopoulos W."/>
            <person name="Angelini C."/>
            <person name="Antonin V."/>
            <person name="Barry K.W."/>
            <person name="Bougher N.L."/>
            <person name="Buchanan P."/>
            <person name="Buyck B."/>
            <person name="Bense V."/>
            <person name="Catcheside P."/>
            <person name="Chovatia M."/>
            <person name="Cooper J."/>
            <person name="Damon W."/>
            <person name="Desjardin D."/>
            <person name="Finy P."/>
            <person name="Geml J."/>
            <person name="Haridas S."/>
            <person name="Hughes K."/>
            <person name="Justo A."/>
            <person name="Karasinski D."/>
            <person name="Kautmanova I."/>
            <person name="Kiss B."/>
            <person name="Kocsube S."/>
            <person name="Kotiranta H."/>
            <person name="LaButti K.M."/>
            <person name="Lechner B.E."/>
            <person name="Liimatainen K."/>
            <person name="Lipzen A."/>
            <person name="Lukacs Z."/>
            <person name="Mihaltcheva S."/>
            <person name="Morgado L.N."/>
            <person name="Niskanen T."/>
            <person name="Noordeloos M.E."/>
            <person name="Ohm R.A."/>
            <person name="Ortiz-Santana B."/>
            <person name="Ovrebo C."/>
            <person name="Racz N."/>
            <person name="Riley R."/>
            <person name="Savchenko A."/>
            <person name="Shiryaev A."/>
            <person name="Soop K."/>
            <person name="Spirin V."/>
            <person name="Szebenyi C."/>
            <person name="Tomsovsky M."/>
            <person name="Tulloss R.E."/>
            <person name="Uehling J."/>
            <person name="Grigoriev I.V."/>
            <person name="Vagvolgyi C."/>
            <person name="Papp T."/>
            <person name="Martin F.M."/>
            <person name="Miettinen O."/>
            <person name="Hibbett D.S."/>
            <person name="Nagy L.G."/>
        </authorList>
    </citation>
    <scope>NUCLEOTIDE SEQUENCE [LARGE SCALE GENOMIC DNA]</scope>
    <source>
        <strain evidence="2 3">CBS 121175</strain>
    </source>
</reference>
<name>A0A5C3L8V5_COPMA</name>
<accession>A0A5C3L8V5</accession>
<dbReference type="PANTHER" id="PTHR34706:SF1">
    <property type="entry name" value="VWFA DOMAIN-CONTAINING PROTEIN"/>
    <property type="match status" value="1"/>
</dbReference>
<feature type="compositionally biased region" description="Low complexity" evidence="1">
    <location>
        <begin position="26"/>
        <end position="46"/>
    </location>
</feature>
<feature type="region of interest" description="Disordered" evidence="1">
    <location>
        <begin position="10"/>
        <end position="71"/>
    </location>
</feature>
<gene>
    <name evidence="2" type="ORF">FA15DRAFT_652358</name>
</gene>
<keyword evidence="3" id="KW-1185">Reference proteome</keyword>
<dbReference type="OrthoDB" id="2142040at2759"/>
<dbReference type="Proteomes" id="UP000307440">
    <property type="component" value="Unassembled WGS sequence"/>
</dbReference>
<organism evidence="2 3">
    <name type="scientific">Coprinopsis marcescibilis</name>
    <name type="common">Agaric fungus</name>
    <name type="synonym">Psathyrella marcescibilis</name>
    <dbReference type="NCBI Taxonomy" id="230819"/>
    <lineage>
        <taxon>Eukaryota</taxon>
        <taxon>Fungi</taxon>
        <taxon>Dikarya</taxon>
        <taxon>Basidiomycota</taxon>
        <taxon>Agaricomycotina</taxon>
        <taxon>Agaricomycetes</taxon>
        <taxon>Agaricomycetidae</taxon>
        <taxon>Agaricales</taxon>
        <taxon>Agaricineae</taxon>
        <taxon>Psathyrellaceae</taxon>
        <taxon>Coprinopsis</taxon>
    </lineage>
</organism>
<sequence length="287" mass="31435">MPGFLQAIGLKGRKDRTAAPGTYQVPPSSARNVPPAPAVRPTATVSAPPPTHQGFPSPGHNVPAAPPAYSNVNPEDSTFNVLSEYDTIFLVDDSSSMSCNATRALAEFARIAARYDEDGIDVHFLNNPTVGEHLTNPEQVMQLFKTTRPVGKTFLGARLQRLVDAKYLEELASAAREEVAWPKRRNYLIITDGEADDEDVLENFLRRTAETLMLNKVPRSQIGFQFIQIGDDPQATAFLEKLDGDNLKLPVDIVDTVPTRPGQAFSPEFLKKVILGGISDNYDKTDS</sequence>
<dbReference type="AlphaFoldDB" id="A0A5C3L8V5"/>
<evidence type="ECO:0000313" key="3">
    <source>
        <dbReference type="Proteomes" id="UP000307440"/>
    </source>
</evidence>
<dbReference type="SUPFAM" id="SSF53300">
    <property type="entry name" value="vWA-like"/>
    <property type="match status" value="1"/>
</dbReference>
<dbReference type="EMBL" id="ML210152">
    <property type="protein sequence ID" value="TFK28923.1"/>
    <property type="molecule type" value="Genomic_DNA"/>
</dbReference>
<proteinExistence type="predicted"/>
<dbReference type="InterPro" id="IPR036465">
    <property type="entry name" value="vWFA_dom_sf"/>
</dbReference>
<dbReference type="PANTHER" id="PTHR34706">
    <property type="entry name" value="SLR1338 PROTEIN"/>
    <property type="match status" value="1"/>
</dbReference>
<dbReference type="STRING" id="230819.A0A5C3L8V5"/>
<evidence type="ECO:0000256" key="1">
    <source>
        <dbReference type="SAM" id="MobiDB-lite"/>
    </source>
</evidence>